<dbReference type="SFLD" id="SFLDS00005">
    <property type="entry name" value="Isoprenoid_Synthase_Type_I"/>
    <property type="match status" value="1"/>
</dbReference>
<protein>
    <recommendedName>
        <fullName evidence="6">Terpene synthase</fullName>
        <ecNumber evidence="6">4.2.3.-</ecNumber>
    </recommendedName>
</protein>
<dbReference type="SFLD" id="SFLDG01020">
    <property type="entry name" value="Terpene_Cyclase_Like_2"/>
    <property type="match status" value="1"/>
</dbReference>
<evidence type="ECO:0000256" key="5">
    <source>
        <dbReference type="ARBA" id="ARBA00023239"/>
    </source>
</evidence>
<organism evidence="7">
    <name type="scientific">Sanghuangporus baumii</name>
    <name type="common">Phellinus baumii</name>
    <dbReference type="NCBI Taxonomy" id="108892"/>
    <lineage>
        <taxon>Eukaryota</taxon>
        <taxon>Fungi</taxon>
        <taxon>Dikarya</taxon>
        <taxon>Basidiomycota</taxon>
        <taxon>Agaricomycotina</taxon>
        <taxon>Agaricomycetes</taxon>
        <taxon>Hymenochaetales</taxon>
        <taxon>Hymenochaetaceae</taxon>
        <taxon>Sanghuangporus</taxon>
    </lineage>
</organism>
<dbReference type="GO" id="GO:0046872">
    <property type="term" value="F:metal ion binding"/>
    <property type="evidence" value="ECO:0007669"/>
    <property type="project" value="UniProtKB-KW"/>
</dbReference>
<evidence type="ECO:0000313" key="7">
    <source>
        <dbReference type="EMBL" id="QDF82051.1"/>
    </source>
</evidence>
<accession>A0A4Y6JKQ0</accession>
<proteinExistence type="evidence at transcript level"/>
<dbReference type="SUPFAM" id="SSF48576">
    <property type="entry name" value="Terpenoid synthases"/>
    <property type="match status" value="1"/>
</dbReference>
<evidence type="ECO:0000256" key="4">
    <source>
        <dbReference type="ARBA" id="ARBA00022842"/>
    </source>
</evidence>
<dbReference type="PANTHER" id="PTHR35201">
    <property type="entry name" value="TERPENE SYNTHASE"/>
    <property type="match status" value="1"/>
</dbReference>
<dbReference type="GO" id="GO:0010333">
    <property type="term" value="F:terpene synthase activity"/>
    <property type="evidence" value="ECO:0007669"/>
    <property type="project" value="InterPro"/>
</dbReference>
<dbReference type="InterPro" id="IPR034686">
    <property type="entry name" value="Terpene_cyclase-like_2"/>
</dbReference>
<keyword evidence="4 6" id="KW-0460">Magnesium</keyword>
<dbReference type="PANTHER" id="PTHR35201:SF4">
    <property type="entry name" value="BETA-PINACENE SYNTHASE-RELATED"/>
    <property type="match status" value="1"/>
</dbReference>
<comment type="similarity">
    <text evidence="2 6">Belongs to the terpene synthase family.</text>
</comment>
<dbReference type="AlphaFoldDB" id="A0A4Y6JKQ0"/>
<dbReference type="GO" id="GO:0008299">
    <property type="term" value="P:isoprenoid biosynthetic process"/>
    <property type="evidence" value="ECO:0007669"/>
    <property type="project" value="UniProtKB-ARBA"/>
</dbReference>
<dbReference type="Gene3D" id="1.10.600.10">
    <property type="entry name" value="Farnesyl Diphosphate Synthase"/>
    <property type="match status" value="1"/>
</dbReference>
<keyword evidence="3 6" id="KW-0479">Metal-binding</keyword>
<name>A0A4Y6JKQ0_SANBA</name>
<reference evidence="7" key="1">
    <citation type="submission" date="2019-03" db="EMBL/GenBank/DDBJ databases">
        <authorList>
            <person name="Wang S."/>
        </authorList>
    </citation>
    <scope>NUCLEOTIDE SEQUENCE</scope>
</reference>
<evidence type="ECO:0000256" key="3">
    <source>
        <dbReference type="ARBA" id="ARBA00022723"/>
    </source>
</evidence>
<sequence>MASSSSSRASFKLPDFASMTKLTPSVKEPFKHVGAESLAWFDSFGVLSAQKREIFIKSDADLLVAYTYPYAGDEEYRTCLDFISLLFALDEITDDQNADDARKTMASFLKTLDGGDCDGSVISRMTASFRSRLLLKNGPRSMRRLVQACSSYIDAVCQEAALRERGEVLGLEEYRVLRRENIALRLCFSLFEYCFGFDLPDEVFDDPAFVRMFYGAVDMIALCNDLYSYNMEQAREGHSCSNIVTVIMKEKSLSLQETVDFVGAEFESILADFVDDKMALPSFGEKTDEDVMRFIGALETWIIGNICWSFATRRYFGRDHDEIRKTLVVKLADRI</sequence>
<dbReference type="EC" id="4.2.3.-" evidence="6"/>
<evidence type="ECO:0000256" key="2">
    <source>
        <dbReference type="ARBA" id="ARBA00006333"/>
    </source>
</evidence>
<dbReference type="InterPro" id="IPR008949">
    <property type="entry name" value="Isoprenoid_synthase_dom_sf"/>
</dbReference>
<evidence type="ECO:0000256" key="6">
    <source>
        <dbReference type="RuleBase" id="RU366034"/>
    </source>
</evidence>
<keyword evidence="5 6" id="KW-0456">Lyase</keyword>
<dbReference type="Pfam" id="PF19086">
    <property type="entry name" value="Terpene_syn_C_2"/>
    <property type="match status" value="1"/>
</dbReference>
<dbReference type="EMBL" id="MK625662">
    <property type="protein sequence ID" value="QDF82051.1"/>
    <property type="molecule type" value="mRNA"/>
</dbReference>
<comment type="cofactor">
    <cofactor evidence="1 6">
        <name>Mg(2+)</name>
        <dbReference type="ChEBI" id="CHEBI:18420"/>
    </cofactor>
</comment>
<evidence type="ECO:0000256" key="1">
    <source>
        <dbReference type="ARBA" id="ARBA00001946"/>
    </source>
</evidence>